<dbReference type="Gene3D" id="2.40.50.140">
    <property type="entry name" value="Nucleic acid-binding proteins"/>
    <property type="match status" value="1"/>
</dbReference>
<keyword evidence="1 3" id="KW-0820">tRNA-binding</keyword>
<gene>
    <name evidence="5" type="ORF">COV33_02500</name>
</gene>
<evidence type="ECO:0000313" key="5">
    <source>
        <dbReference type="EMBL" id="PIR39943.1"/>
    </source>
</evidence>
<dbReference type="PANTHER" id="PTHR11586">
    <property type="entry name" value="TRNA-AMINOACYLATION COFACTOR ARC1 FAMILY MEMBER"/>
    <property type="match status" value="1"/>
</dbReference>
<evidence type="ECO:0000256" key="1">
    <source>
        <dbReference type="ARBA" id="ARBA00022555"/>
    </source>
</evidence>
<keyword evidence="2 3" id="KW-0694">RNA-binding</keyword>
<protein>
    <submittedName>
        <fullName evidence="5">Methionine--tRNA ligase subunit beta</fullName>
    </submittedName>
</protein>
<dbReference type="Proteomes" id="UP000230828">
    <property type="component" value="Unassembled WGS sequence"/>
</dbReference>
<feature type="domain" description="TRNA-binding" evidence="4">
    <location>
        <begin position="6"/>
        <end position="122"/>
    </location>
</feature>
<keyword evidence="5" id="KW-0436">Ligase</keyword>
<dbReference type="AlphaFoldDB" id="A0A2H0R0A0"/>
<proteinExistence type="predicted"/>
<dbReference type="PANTHER" id="PTHR11586:SF37">
    <property type="entry name" value="TRNA-BINDING DOMAIN-CONTAINING PROTEIN"/>
    <property type="match status" value="1"/>
</dbReference>
<dbReference type="GO" id="GO:0000049">
    <property type="term" value="F:tRNA binding"/>
    <property type="evidence" value="ECO:0007669"/>
    <property type="project" value="UniProtKB-UniRule"/>
</dbReference>
<name>A0A2H0R0A0_9BACT</name>
<evidence type="ECO:0000313" key="6">
    <source>
        <dbReference type="Proteomes" id="UP000230828"/>
    </source>
</evidence>
<reference evidence="5 6" key="1">
    <citation type="submission" date="2017-09" db="EMBL/GenBank/DDBJ databases">
        <title>Depth-based differentiation of microbial function through sediment-hosted aquifers and enrichment of novel symbionts in the deep terrestrial subsurface.</title>
        <authorList>
            <person name="Probst A.J."/>
            <person name="Ladd B."/>
            <person name="Jarett J.K."/>
            <person name="Geller-Mcgrath D.E."/>
            <person name="Sieber C.M."/>
            <person name="Emerson J.B."/>
            <person name="Anantharaman K."/>
            <person name="Thomas B.C."/>
            <person name="Malmstrom R."/>
            <person name="Stieglmeier M."/>
            <person name="Klingl A."/>
            <person name="Woyke T."/>
            <person name="Ryan C.M."/>
            <person name="Banfield J.F."/>
        </authorList>
    </citation>
    <scope>NUCLEOTIDE SEQUENCE [LARGE SCALE GENOMIC DNA]</scope>
    <source>
        <strain evidence="5">CG10_big_fil_rev_8_21_14_0_10_34_34</strain>
    </source>
</reference>
<sequence>MINIEDFAKVEIRAGKILSVEEIDGSEKLLKLSVDFGEEGEIGGGTSPKEPVTSVRGRQVISGIKKYFEDPQALVGITCAFVTNLEPRSIMGLESQAMIMAASDEDSFTLLKMDCPAGSKVK</sequence>
<dbReference type="PROSITE" id="PS50886">
    <property type="entry name" value="TRBD"/>
    <property type="match status" value="1"/>
</dbReference>
<dbReference type="Pfam" id="PF01588">
    <property type="entry name" value="tRNA_bind"/>
    <property type="match status" value="1"/>
</dbReference>
<dbReference type="InterPro" id="IPR051270">
    <property type="entry name" value="Tyrosine-tRNA_ligase_regulator"/>
</dbReference>
<dbReference type="EMBL" id="PCXM01000044">
    <property type="protein sequence ID" value="PIR39943.1"/>
    <property type="molecule type" value="Genomic_DNA"/>
</dbReference>
<evidence type="ECO:0000256" key="2">
    <source>
        <dbReference type="ARBA" id="ARBA00022884"/>
    </source>
</evidence>
<evidence type="ECO:0000259" key="4">
    <source>
        <dbReference type="PROSITE" id="PS50886"/>
    </source>
</evidence>
<comment type="caution">
    <text evidence="5">The sequence shown here is derived from an EMBL/GenBank/DDBJ whole genome shotgun (WGS) entry which is preliminary data.</text>
</comment>
<accession>A0A2H0R0A0</accession>
<dbReference type="InterPro" id="IPR002547">
    <property type="entry name" value="tRNA-bd_dom"/>
</dbReference>
<dbReference type="SUPFAM" id="SSF50249">
    <property type="entry name" value="Nucleic acid-binding proteins"/>
    <property type="match status" value="1"/>
</dbReference>
<dbReference type="GO" id="GO:0016874">
    <property type="term" value="F:ligase activity"/>
    <property type="evidence" value="ECO:0007669"/>
    <property type="project" value="UniProtKB-KW"/>
</dbReference>
<evidence type="ECO:0000256" key="3">
    <source>
        <dbReference type="PROSITE-ProRule" id="PRU00209"/>
    </source>
</evidence>
<dbReference type="InterPro" id="IPR012340">
    <property type="entry name" value="NA-bd_OB-fold"/>
</dbReference>
<organism evidence="5 6">
    <name type="scientific">Candidatus Zambryskibacteria bacterium CG10_big_fil_rev_8_21_14_0_10_34_34</name>
    <dbReference type="NCBI Taxonomy" id="1975114"/>
    <lineage>
        <taxon>Bacteria</taxon>
        <taxon>Candidatus Zambryskiibacteriota</taxon>
    </lineage>
</organism>